<proteinExistence type="predicted"/>
<protein>
    <submittedName>
        <fullName evidence="1">DUF4417 domain-containing protein</fullName>
    </submittedName>
</protein>
<dbReference type="KEGG" id="siw:GH266_12285"/>
<dbReference type="Proteomes" id="UP000435648">
    <property type="component" value="Chromosome"/>
</dbReference>
<dbReference type="OrthoDB" id="7375815at2"/>
<dbReference type="EMBL" id="CP046908">
    <property type="protein sequence ID" value="QGZ35209.1"/>
    <property type="molecule type" value="Genomic_DNA"/>
</dbReference>
<reference evidence="1 2" key="1">
    <citation type="submission" date="2019-12" db="EMBL/GenBank/DDBJ databases">
        <title>The genome of Stappia indica PHM037.</title>
        <authorList>
            <person name="Kacar D."/>
            <person name="Galan B."/>
            <person name="Canedo L."/>
            <person name="Rodriguez P."/>
            <person name="de la Calle F."/>
            <person name="Garcia J.L."/>
        </authorList>
    </citation>
    <scope>NUCLEOTIDE SEQUENCE [LARGE SCALE GENOMIC DNA]</scope>
    <source>
        <strain evidence="1 2">PHM037</strain>
    </source>
</reference>
<name>A0A857C8L4_9HYPH</name>
<dbReference type="AlphaFoldDB" id="A0A857C8L4"/>
<evidence type="ECO:0000313" key="2">
    <source>
        <dbReference type="Proteomes" id="UP000435648"/>
    </source>
</evidence>
<dbReference type="RefSeq" id="WP_080692015.1">
    <property type="nucleotide sequence ID" value="NZ_CP046908.1"/>
</dbReference>
<gene>
    <name evidence="1" type="ORF">GH266_12285</name>
</gene>
<sequence>MLTDNPHINTMCLGCGNCPDRDICGGLSIEAQIMDCLHHCCGASDTCTKVCPGNAIVFPQQVREIGGFDLHATPRAPALPVVLKGDVVELIYHGSRRVQALEADVVALRLADVVDFRRKRTKHVSAEVLREAFRLSPDCKVILTGVDHDNKIEPWWSLGPARPAIIRDLVANGVQMVTTPNFSLVLDHPRWDDLHAMKRIALVFSEFQENGLACALHPNGRTFQDFERWRTFVAERPEVQVMAYEFITGPDRSGRRQFHLDRLAELAAAADRPLDIIVRGNPQVIPFLRRHFREVLYIDTTAFMKTQKRQMAERVANNALEWVSSKTSPGAPLDPLLRTNLEEQVAYLRAAYYGQPLPAAKAA</sequence>
<accession>A0A857C8L4</accession>
<evidence type="ECO:0000313" key="1">
    <source>
        <dbReference type="EMBL" id="QGZ35209.1"/>
    </source>
</evidence>
<organism evidence="1 2">
    <name type="scientific">Stappia indica</name>
    <dbReference type="NCBI Taxonomy" id="538381"/>
    <lineage>
        <taxon>Bacteria</taxon>
        <taxon>Pseudomonadati</taxon>
        <taxon>Pseudomonadota</taxon>
        <taxon>Alphaproteobacteria</taxon>
        <taxon>Hyphomicrobiales</taxon>
        <taxon>Stappiaceae</taxon>
        <taxon>Stappia</taxon>
    </lineage>
</organism>